<dbReference type="GO" id="GO:0005634">
    <property type="term" value="C:nucleus"/>
    <property type="evidence" value="ECO:0007669"/>
    <property type="project" value="TreeGrafter"/>
</dbReference>
<dbReference type="SUPFAM" id="SSF55961">
    <property type="entry name" value="Bet v1-like"/>
    <property type="match status" value="1"/>
</dbReference>
<dbReference type="GO" id="GO:0005737">
    <property type="term" value="C:cytoplasm"/>
    <property type="evidence" value="ECO:0007669"/>
    <property type="project" value="TreeGrafter"/>
</dbReference>
<dbReference type="InterPro" id="IPR050279">
    <property type="entry name" value="Plant_def-hormone_signal"/>
</dbReference>
<gene>
    <name evidence="3" type="ORF">LUZ62_044617</name>
</gene>
<sequence length="228" mass="24534">MLLKEEAYHSKIEFKLGSYLPVLPKASPTTHATDLYNLFQLSLNLHPTLTSKINILSAFPVNSNQTFTKEIMSSSWTFEIDSAVPAPRLFKAAILDWHNLAPKIASDKIVSAAPVEGDGNVGSIRQFNFAPGLPFSFVKERLDFLDVEKCEAKSTLVEGGGIGVHLESASNHIKVEPKAGGSVVKMTGTCKPLPGVDVVGESEKAKAAFTGVIKGCEAYLVANPDAYN</sequence>
<evidence type="ECO:0000313" key="4">
    <source>
        <dbReference type="Proteomes" id="UP001140206"/>
    </source>
</evidence>
<dbReference type="GO" id="GO:0010427">
    <property type="term" value="F:abscisic acid binding"/>
    <property type="evidence" value="ECO:0007669"/>
    <property type="project" value="InterPro"/>
</dbReference>
<comment type="caution">
    <text evidence="3">The sequence shown here is derived from an EMBL/GenBank/DDBJ whole genome shotgun (WGS) entry which is preliminary data.</text>
</comment>
<keyword evidence="4" id="KW-1185">Reference proteome</keyword>
<dbReference type="Gene3D" id="3.30.530.20">
    <property type="match status" value="1"/>
</dbReference>
<name>A0AAV8FPQ2_9POAL</name>
<protein>
    <submittedName>
        <fullName evidence="3">Major pollen allergen Bet v 1-B</fullName>
    </submittedName>
</protein>
<dbReference type="CDD" id="cd07816">
    <property type="entry name" value="Bet_v1-like"/>
    <property type="match status" value="1"/>
</dbReference>
<dbReference type="AlphaFoldDB" id="A0AAV8FPQ2"/>
<dbReference type="InterPro" id="IPR023393">
    <property type="entry name" value="START-like_dom_sf"/>
</dbReference>
<comment type="similarity">
    <text evidence="1">Belongs to the BetVI family.</text>
</comment>
<accession>A0AAV8FPQ2</accession>
<proteinExistence type="inferred from homology"/>
<dbReference type="InterPro" id="IPR024949">
    <property type="entry name" value="Bet_v_I_allergen"/>
</dbReference>
<dbReference type="Pfam" id="PF00407">
    <property type="entry name" value="Bet_v_1"/>
    <property type="match status" value="1"/>
</dbReference>
<dbReference type="Proteomes" id="UP001140206">
    <property type="component" value="Chromosome 2"/>
</dbReference>
<feature type="domain" description="Bet v I/Major latex protein" evidence="2">
    <location>
        <begin position="73"/>
        <end position="221"/>
    </location>
</feature>
<dbReference type="PANTHER" id="PTHR31213:SF201">
    <property type="entry name" value="OS03G0300400 PROTEIN"/>
    <property type="match status" value="1"/>
</dbReference>
<dbReference type="GO" id="GO:0038023">
    <property type="term" value="F:signaling receptor activity"/>
    <property type="evidence" value="ECO:0007669"/>
    <property type="project" value="InterPro"/>
</dbReference>
<dbReference type="PRINTS" id="PR00634">
    <property type="entry name" value="BETALLERGEN"/>
</dbReference>
<dbReference type="InterPro" id="IPR000916">
    <property type="entry name" value="Bet_v_I/MLP"/>
</dbReference>
<evidence type="ECO:0000259" key="2">
    <source>
        <dbReference type="Pfam" id="PF00407"/>
    </source>
</evidence>
<dbReference type="GO" id="GO:0004864">
    <property type="term" value="F:protein phosphatase inhibitor activity"/>
    <property type="evidence" value="ECO:0007669"/>
    <property type="project" value="InterPro"/>
</dbReference>
<reference evidence="3" key="1">
    <citation type="submission" date="2022-08" db="EMBL/GenBank/DDBJ databases">
        <authorList>
            <person name="Marques A."/>
        </authorList>
    </citation>
    <scope>NUCLEOTIDE SEQUENCE</scope>
    <source>
        <strain evidence="3">RhyPub2mFocal</strain>
        <tissue evidence="3">Leaves</tissue>
    </source>
</reference>
<evidence type="ECO:0000313" key="3">
    <source>
        <dbReference type="EMBL" id="KAJ4793371.1"/>
    </source>
</evidence>
<dbReference type="FunFam" id="3.30.530.20:FF:000007">
    <property type="entry name" value="Major pollen allergen Bet v 1-A"/>
    <property type="match status" value="1"/>
</dbReference>
<evidence type="ECO:0000256" key="1">
    <source>
        <dbReference type="ARBA" id="ARBA00009744"/>
    </source>
</evidence>
<dbReference type="EMBL" id="JAMFTS010000002">
    <property type="protein sequence ID" value="KAJ4793371.1"/>
    <property type="molecule type" value="Genomic_DNA"/>
</dbReference>
<dbReference type="GO" id="GO:0009738">
    <property type="term" value="P:abscisic acid-activated signaling pathway"/>
    <property type="evidence" value="ECO:0007669"/>
    <property type="project" value="InterPro"/>
</dbReference>
<organism evidence="3 4">
    <name type="scientific">Rhynchospora pubera</name>
    <dbReference type="NCBI Taxonomy" id="906938"/>
    <lineage>
        <taxon>Eukaryota</taxon>
        <taxon>Viridiplantae</taxon>
        <taxon>Streptophyta</taxon>
        <taxon>Embryophyta</taxon>
        <taxon>Tracheophyta</taxon>
        <taxon>Spermatophyta</taxon>
        <taxon>Magnoliopsida</taxon>
        <taxon>Liliopsida</taxon>
        <taxon>Poales</taxon>
        <taxon>Cyperaceae</taxon>
        <taxon>Cyperoideae</taxon>
        <taxon>Rhynchosporeae</taxon>
        <taxon>Rhynchospora</taxon>
    </lineage>
</organism>
<dbReference type="GO" id="GO:0006952">
    <property type="term" value="P:defense response"/>
    <property type="evidence" value="ECO:0007669"/>
    <property type="project" value="InterPro"/>
</dbReference>
<dbReference type="PANTHER" id="PTHR31213">
    <property type="entry name" value="OS08G0374000 PROTEIN-RELATED"/>
    <property type="match status" value="1"/>
</dbReference>